<dbReference type="SUPFAM" id="SSF74650">
    <property type="entry name" value="Galactose mutarotase-like"/>
    <property type="match status" value="1"/>
</dbReference>
<dbReference type="Proteomes" id="UP000184088">
    <property type="component" value="Unassembled WGS sequence"/>
</dbReference>
<dbReference type="PANTHER" id="PTHR46017">
    <property type="entry name" value="ALPHA-MANNOSIDASE 2C1"/>
    <property type="match status" value="1"/>
</dbReference>
<evidence type="ECO:0000259" key="1">
    <source>
        <dbReference type="Pfam" id="PF01074"/>
    </source>
</evidence>
<dbReference type="AlphaFoldDB" id="A0A1M4SBP7"/>
<dbReference type="InterPro" id="IPR011013">
    <property type="entry name" value="Gal_mutarotase_sf_dom"/>
</dbReference>
<dbReference type="RefSeq" id="WP_073341051.1">
    <property type="nucleotide sequence ID" value="NZ_FQVH01000001.1"/>
</dbReference>
<evidence type="ECO:0000259" key="2">
    <source>
        <dbReference type="Pfam" id="PF17677"/>
    </source>
</evidence>
<dbReference type="EMBL" id="FQVH01000001">
    <property type="protein sequence ID" value="SHE29626.1"/>
    <property type="molecule type" value="Genomic_DNA"/>
</dbReference>
<dbReference type="GO" id="GO:0006013">
    <property type="term" value="P:mannose metabolic process"/>
    <property type="evidence" value="ECO:0007669"/>
    <property type="project" value="InterPro"/>
</dbReference>
<accession>A0A1M4SBP7</accession>
<dbReference type="InterPro" id="IPR027291">
    <property type="entry name" value="Glyco_hydro_38_N_sf"/>
</dbReference>
<keyword evidence="4" id="KW-1185">Reference proteome</keyword>
<dbReference type="PANTHER" id="PTHR46017:SF1">
    <property type="entry name" value="ALPHA-MANNOSIDASE 2C1"/>
    <property type="match status" value="1"/>
</dbReference>
<evidence type="ECO:0000313" key="3">
    <source>
        <dbReference type="EMBL" id="SHE29626.1"/>
    </source>
</evidence>
<feature type="domain" description="Glycoside hydrolase family 38 N-terminal" evidence="1">
    <location>
        <begin position="6"/>
        <end position="241"/>
    </location>
</feature>
<feature type="domain" description="Glycosyl hydrolases family 38 C-terminal" evidence="2">
    <location>
        <begin position="772"/>
        <end position="838"/>
    </location>
</feature>
<organism evidence="3 4">
    <name type="scientific">Caldanaerobius fijiensis DSM 17918</name>
    <dbReference type="NCBI Taxonomy" id="1121256"/>
    <lineage>
        <taxon>Bacteria</taxon>
        <taxon>Bacillati</taxon>
        <taxon>Bacillota</taxon>
        <taxon>Clostridia</taxon>
        <taxon>Thermoanaerobacterales</taxon>
        <taxon>Thermoanaerobacteraceae</taxon>
        <taxon>Caldanaerobius</taxon>
    </lineage>
</organism>
<dbReference type="InterPro" id="IPR000602">
    <property type="entry name" value="Glyco_hydro_38_N"/>
</dbReference>
<dbReference type="OrthoDB" id="9772207at2"/>
<dbReference type="Gene3D" id="2.60.40.2220">
    <property type="match status" value="1"/>
</dbReference>
<dbReference type="InterPro" id="IPR041147">
    <property type="entry name" value="GH38_C"/>
</dbReference>
<protein>
    <submittedName>
        <fullName evidence="3">Alpha-mannosidase</fullName>
    </submittedName>
</protein>
<dbReference type="GO" id="GO:0030246">
    <property type="term" value="F:carbohydrate binding"/>
    <property type="evidence" value="ECO:0007669"/>
    <property type="project" value="InterPro"/>
</dbReference>
<proteinExistence type="predicted"/>
<dbReference type="Gene3D" id="3.20.110.10">
    <property type="entry name" value="Glycoside hydrolase 38, N terminal domain"/>
    <property type="match status" value="1"/>
</dbReference>
<sequence>MGNKSNIFVLHSSHLDLYWIGEQADCLEIGSKIIDDAVTSAAANENMHFLIETVRFLEYYIDRHPDKKDIVRKLFLNRQLEIGACYTDRLENTHDGESLVRNVTYGKRILSELLGIDTQITVHSDLPGLAEQSPQIFKKAGVNYYLFSRGFKYGARFYWKGLDTSKIIAYNFPVHYSYYNIEGEIIPYLKEIKESILAEDILISCSAGDLGDFNTFVSKEDGKWQRVNVGDLLEYLNKKYNDLNFKVSSAVDVLKNMDNSLLEVKSGEFPSRWGHNASALHVKLYQLDKKVTSQLIEAEKYSAICELLNIPVLYSEPNNPLKHKGGSGGKRRYYDLKMAPGTTKEWIDYAWRLQLVTQDHNYGGVGGAQTNFDRNMYKQTALYIANKIKDLSLEKLCSIIKAEKNSVIVFNSMNWKRSDIIYFEANDLDDTKHYVLKDNENNVYPIVNLNQQYCAYVENIPSFGYKAFRIEEGLGTSIANREIFEKDDFIILKNKYYEISINKIDGTFNYIKDLELGIDLTRNEDFLEINAFLDNSVGVAEREVNKELLDSSRKHVRSVRIIEDNCLWTKVLIETEICNAKIRLEISLIHVKKQIRIRPTLYWPGVPNVQIKMKFNFINNFKKLFYAVPYGVQEYGRYLADSKIFAPDEISDELYMRYREVQGWLSLNGDKASISLSSDHSAFDINYNEVNDLSVILLRDVRSGGDEDVWFLNEGELKWDFSISSYIGMWNENESYKDRWEMLYPLEAKIKVNENDGAVLPYAGSFITTEGNCILTVFKKSDYYKDNYIVRVFNTTDKESLFKLSSNITLFNIKPCDLNEKDSSEAVDVIHPYEIKSLKLWK</sequence>
<dbReference type="SUPFAM" id="SSF88713">
    <property type="entry name" value="Glycoside hydrolase/deacetylase"/>
    <property type="match status" value="1"/>
</dbReference>
<reference evidence="3 4" key="1">
    <citation type="submission" date="2016-11" db="EMBL/GenBank/DDBJ databases">
        <authorList>
            <person name="Jaros S."/>
            <person name="Januszkiewicz K."/>
            <person name="Wedrychowicz H."/>
        </authorList>
    </citation>
    <scope>NUCLEOTIDE SEQUENCE [LARGE SCALE GENOMIC DNA]</scope>
    <source>
        <strain evidence="3 4">DSM 17918</strain>
    </source>
</reference>
<dbReference type="InterPro" id="IPR011330">
    <property type="entry name" value="Glyco_hydro/deAcase_b/a-brl"/>
</dbReference>
<dbReference type="Pfam" id="PF01074">
    <property type="entry name" value="Glyco_hydro_38N"/>
    <property type="match status" value="1"/>
</dbReference>
<name>A0A1M4SBP7_9THEO</name>
<evidence type="ECO:0000313" key="4">
    <source>
        <dbReference type="Proteomes" id="UP000184088"/>
    </source>
</evidence>
<dbReference type="Pfam" id="PF17677">
    <property type="entry name" value="Glyco_hydro38C2"/>
    <property type="match status" value="1"/>
</dbReference>
<dbReference type="STRING" id="1121256.SAMN02746089_00004"/>
<dbReference type="GO" id="GO:0004559">
    <property type="term" value="F:alpha-mannosidase activity"/>
    <property type="evidence" value="ECO:0007669"/>
    <property type="project" value="InterPro"/>
</dbReference>
<gene>
    <name evidence="3" type="ORF">SAMN02746089_00004</name>
</gene>
<dbReference type="GO" id="GO:0009313">
    <property type="term" value="P:oligosaccharide catabolic process"/>
    <property type="evidence" value="ECO:0007669"/>
    <property type="project" value="TreeGrafter"/>
</dbReference>